<evidence type="ECO:0000256" key="1">
    <source>
        <dbReference type="SAM" id="Phobius"/>
    </source>
</evidence>
<sequence>MLEAKRRRQIIIKFCTSWISVIILAALVVILVIISIVSESLHGSPVDFLNCLIGQTNFAAASVCLSGIAIIFVLMRTINKDFIPRVVHRPVKQP</sequence>
<evidence type="ECO:0000313" key="3">
    <source>
        <dbReference type="EMBL" id="KAK2962114.1"/>
    </source>
</evidence>
<keyword evidence="1" id="KW-0472">Membrane</keyword>
<proteinExistence type="predicted"/>
<dbReference type="EMBL" id="JARBJD010000095">
    <property type="protein sequence ID" value="KAK2953132.1"/>
    <property type="molecule type" value="Genomic_DNA"/>
</dbReference>
<protein>
    <submittedName>
        <fullName evidence="3">Uncharacterized protein</fullName>
    </submittedName>
</protein>
<keyword evidence="1" id="KW-1133">Transmembrane helix</keyword>
<gene>
    <name evidence="2" type="ORF">BLNAU_11918</name>
    <name evidence="3" type="ORF">BLNAU_2774</name>
</gene>
<keyword evidence="4" id="KW-1185">Reference proteome</keyword>
<evidence type="ECO:0000313" key="2">
    <source>
        <dbReference type="EMBL" id="KAK2953132.1"/>
    </source>
</evidence>
<keyword evidence="1" id="KW-0812">Transmembrane</keyword>
<organism evidence="3 4">
    <name type="scientific">Blattamonas nauphoetae</name>
    <dbReference type="NCBI Taxonomy" id="2049346"/>
    <lineage>
        <taxon>Eukaryota</taxon>
        <taxon>Metamonada</taxon>
        <taxon>Preaxostyla</taxon>
        <taxon>Oxymonadida</taxon>
        <taxon>Blattamonas</taxon>
    </lineage>
</organism>
<feature type="transmembrane region" description="Helical" evidence="1">
    <location>
        <begin position="12"/>
        <end position="37"/>
    </location>
</feature>
<dbReference type="Proteomes" id="UP001281761">
    <property type="component" value="Unassembled WGS sequence"/>
</dbReference>
<evidence type="ECO:0000313" key="4">
    <source>
        <dbReference type="Proteomes" id="UP001281761"/>
    </source>
</evidence>
<accession>A0ABQ9YEB0</accession>
<dbReference type="EMBL" id="JARBJD010000012">
    <property type="protein sequence ID" value="KAK2962114.1"/>
    <property type="molecule type" value="Genomic_DNA"/>
</dbReference>
<comment type="caution">
    <text evidence="3">The sequence shown here is derived from an EMBL/GenBank/DDBJ whole genome shotgun (WGS) entry which is preliminary data.</text>
</comment>
<reference evidence="3 4" key="1">
    <citation type="journal article" date="2022" name="bioRxiv">
        <title>Genomics of Preaxostyla Flagellates Illuminates Evolutionary Transitions and the Path Towards Mitochondrial Loss.</title>
        <authorList>
            <person name="Novak L.V.F."/>
            <person name="Treitli S.C."/>
            <person name="Pyrih J."/>
            <person name="Halakuc P."/>
            <person name="Pipaliya S.V."/>
            <person name="Vacek V."/>
            <person name="Brzon O."/>
            <person name="Soukal P."/>
            <person name="Eme L."/>
            <person name="Dacks J.B."/>
            <person name="Karnkowska A."/>
            <person name="Elias M."/>
            <person name="Hampl V."/>
        </authorList>
    </citation>
    <scope>NUCLEOTIDE SEQUENCE [LARGE SCALE GENOMIC DNA]</scope>
    <source>
        <strain evidence="3">NAU3</strain>
        <tissue evidence="3">Gut</tissue>
    </source>
</reference>
<name>A0ABQ9YEB0_9EUKA</name>
<feature type="transmembrane region" description="Helical" evidence="1">
    <location>
        <begin position="57"/>
        <end position="75"/>
    </location>
</feature>